<sequence length="53" mass="6170">MPADNDSIYKFNKEAHHNSHKWYRAVIIYYCEEHGGFPSEVGPGKDVKFVIED</sequence>
<protein>
    <submittedName>
        <fullName evidence="1">Uncharacterized protein</fullName>
    </submittedName>
</protein>
<accession>A0A382H9Q1</accession>
<evidence type="ECO:0000313" key="1">
    <source>
        <dbReference type="EMBL" id="SVB83869.1"/>
    </source>
</evidence>
<organism evidence="1">
    <name type="scientific">marine metagenome</name>
    <dbReference type="NCBI Taxonomy" id="408172"/>
    <lineage>
        <taxon>unclassified sequences</taxon>
        <taxon>metagenomes</taxon>
        <taxon>ecological metagenomes</taxon>
    </lineage>
</organism>
<name>A0A382H9Q1_9ZZZZ</name>
<dbReference type="EMBL" id="UINC01059923">
    <property type="protein sequence ID" value="SVB83869.1"/>
    <property type="molecule type" value="Genomic_DNA"/>
</dbReference>
<gene>
    <name evidence="1" type="ORF">METZ01_LOCUS236723</name>
</gene>
<proteinExistence type="predicted"/>
<reference evidence="1" key="1">
    <citation type="submission" date="2018-05" db="EMBL/GenBank/DDBJ databases">
        <authorList>
            <person name="Lanie J.A."/>
            <person name="Ng W.-L."/>
            <person name="Kazmierczak K.M."/>
            <person name="Andrzejewski T.M."/>
            <person name="Davidsen T.M."/>
            <person name="Wayne K.J."/>
            <person name="Tettelin H."/>
            <person name="Glass J.I."/>
            <person name="Rusch D."/>
            <person name="Podicherti R."/>
            <person name="Tsui H.-C.T."/>
            <person name="Winkler M.E."/>
        </authorList>
    </citation>
    <scope>NUCLEOTIDE SEQUENCE</scope>
</reference>
<dbReference type="AlphaFoldDB" id="A0A382H9Q1"/>